<gene>
    <name evidence="1" type="ORF">S01H1_78488</name>
</gene>
<feature type="non-terminal residue" evidence="1">
    <location>
        <position position="1"/>
    </location>
</feature>
<reference evidence="1" key="1">
    <citation type="journal article" date="2014" name="Front. Microbiol.">
        <title>High frequency of phylogenetically diverse reductive dehalogenase-homologous genes in deep subseafloor sedimentary metagenomes.</title>
        <authorList>
            <person name="Kawai M."/>
            <person name="Futagami T."/>
            <person name="Toyoda A."/>
            <person name="Takaki Y."/>
            <person name="Nishi S."/>
            <person name="Hori S."/>
            <person name="Arai W."/>
            <person name="Tsubouchi T."/>
            <person name="Morono Y."/>
            <person name="Uchiyama I."/>
            <person name="Ito T."/>
            <person name="Fujiyama A."/>
            <person name="Inagaki F."/>
            <person name="Takami H."/>
        </authorList>
    </citation>
    <scope>NUCLEOTIDE SEQUENCE</scope>
    <source>
        <strain evidence="1">Expedition CK06-06</strain>
    </source>
</reference>
<comment type="caution">
    <text evidence="1">The sequence shown here is derived from an EMBL/GenBank/DDBJ whole genome shotgun (WGS) entry which is preliminary data.</text>
</comment>
<organism evidence="1">
    <name type="scientific">marine sediment metagenome</name>
    <dbReference type="NCBI Taxonomy" id="412755"/>
    <lineage>
        <taxon>unclassified sequences</taxon>
        <taxon>metagenomes</taxon>
        <taxon>ecological metagenomes</taxon>
    </lineage>
</organism>
<protein>
    <submittedName>
        <fullName evidence="1">Uncharacterized protein</fullName>
    </submittedName>
</protein>
<dbReference type="AlphaFoldDB" id="X0XSF3"/>
<accession>X0XSF3</accession>
<sequence>FTFYNTERKKDMYMLGKKFYKYNVGKPNFRGVFTKHFPLDMVEYKKRKFAALKMREKAAFDTEEERLVMNLLKERIFSLDSVTHEVKRELLGMKEQTYYYNLRKWKQQKAFEA</sequence>
<evidence type="ECO:0000313" key="1">
    <source>
        <dbReference type="EMBL" id="GAG46114.1"/>
    </source>
</evidence>
<proteinExistence type="predicted"/>
<dbReference type="EMBL" id="BARS01052830">
    <property type="protein sequence ID" value="GAG46114.1"/>
    <property type="molecule type" value="Genomic_DNA"/>
</dbReference>
<name>X0XSF3_9ZZZZ</name>